<protein>
    <submittedName>
        <fullName evidence="2">Uncharacterized protein</fullName>
    </submittedName>
</protein>
<name>A0A511HFV9_9BACT</name>
<dbReference type="EMBL" id="BJVY01000024">
    <property type="protein sequence ID" value="GEL72375.1"/>
    <property type="molecule type" value="Genomic_DNA"/>
</dbReference>
<dbReference type="Proteomes" id="UP000198717">
    <property type="component" value="Unassembled WGS sequence"/>
</dbReference>
<evidence type="ECO:0000313" key="4">
    <source>
        <dbReference type="Proteomes" id="UP000198717"/>
    </source>
</evidence>
<reference evidence="3 4" key="1">
    <citation type="submission" date="2016-10" db="EMBL/GenBank/DDBJ databases">
        <authorList>
            <person name="Varghese N."/>
            <person name="Submissions S."/>
        </authorList>
    </citation>
    <scope>NUCLEOTIDE SEQUENCE [LARGE SCALE GENOMIC DNA]</scope>
    <source>
        <strain evidence="3 4">DSM 2260</strain>
    </source>
</reference>
<gene>
    <name evidence="2" type="ORF">MVI01_41590</name>
    <name evidence="3" type="ORF">SAMN04488504_11961</name>
</gene>
<dbReference type="EMBL" id="FNAJ01000019">
    <property type="protein sequence ID" value="SDF07454.1"/>
    <property type="molecule type" value="Genomic_DNA"/>
</dbReference>
<evidence type="ECO:0000313" key="2">
    <source>
        <dbReference type="EMBL" id="GEL72375.1"/>
    </source>
</evidence>
<dbReference type="Proteomes" id="UP000321224">
    <property type="component" value="Unassembled WGS sequence"/>
</dbReference>
<evidence type="ECO:0000313" key="5">
    <source>
        <dbReference type="Proteomes" id="UP000321224"/>
    </source>
</evidence>
<feature type="region of interest" description="Disordered" evidence="1">
    <location>
        <begin position="31"/>
        <end position="65"/>
    </location>
</feature>
<keyword evidence="4" id="KW-1185">Reference proteome</keyword>
<organism evidence="2 5">
    <name type="scientific">Myxococcus virescens</name>
    <dbReference type="NCBI Taxonomy" id="83456"/>
    <lineage>
        <taxon>Bacteria</taxon>
        <taxon>Pseudomonadati</taxon>
        <taxon>Myxococcota</taxon>
        <taxon>Myxococcia</taxon>
        <taxon>Myxococcales</taxon>
        <taxon>Cystobacterineae</taxon>
        <taxon>Myxococcaceae</taxon>
        <taxon>Myxococcus</taxon>
    </lineage>
</organism>
<evidence type="ECO:0000313" key="3">
    <source>
        <dbReference type="EMBL" id="SDF07454.1"/>
    </source>
</evidence>
<comment type="caution">
    <text evidence="2">The sequence shown here is derived from an EMBL/GenBank/DDBJ whole genome shotgun (WGS) entry which is preliminary data.</text>
</comment>
<accession>A0A511HFV9</accession>
<proteinExistence type="predicted"/>
<dbReference type="AlphaFoldDB" id="A0A511HFV9"/>
<evidence type="ECO:0000256" key="1">
    <source>
        <dbReference type="SAM" id="MobiDB-lite"/>
    </source>
</evidence>
<sequence length="65" mass="7078">MQQFRVKYPDEFAADEAAAKQLNDPQLLEAARSNPDVAKKSLEAATSLGESSQAKGALEWAAKER</sequence>
<dbReference type="RefSeq" id="WP_244172236.1">
    <property type="nucleotide sequence ID" value="NZ_BJVY01000024.1"/>
</dbReference>
<reference evidence="2 5" key="2">
    <citation type="submission" date="2019-07" db="EMBL/GenBank/DDBJ databases">
        <title>Whole genome shotgun sequence of Myxococcus virescens NBRC 100334.</title>
        <authorList>
            <person name="Hosoyama A."/>
            <person name="Uohara A."/>
            <person name="Ohji S."/>
            <person name="Ichikawa N."/>
        </authorList>
    </citation>
    <scope>NUCLEOTIDE SEQUENCE [LARGE SCALE GENOMIC DNA]</scope>
    <source>
        <strain evidence="2 5">NBRC 100334</strain>
    </source>
</reference>